<dbReference type="EMBL" id="UINC01032719">
    <property type="protein sequence ID" value="SVB20844.1"/>
    <property type="molecule type" value="Genomic_DNA"/>
</dbReference>
<evidence type="ECO:0000313" key="1">
    <source>
        <dbReference type="EMBL" id="SVB20844.1"/>
    </source>
</evidence>
<organism evidence="1">
    <name type="scientific">marine metagenome</name>
    <dbReference type="NCBI Taxonomy" id="408172"/>
    <lineage>
        <taxon>unclassified sequences</taxon>
        <taxon>metagenomes</taxon>
        <taxon>ecological metagenomes</taxon>
    </lineage>
</organism>
<sequence length="89" mass="10825">MAKKVQIFNNFLDQEVFLEIKKFIMSPRCQWRYVNYIAHKDGRDNDNDGYFVHSFKDCHPQTFEDRYPESPHFPLIVKILNKIKYQNIL</sequence>
<protein>
    <submittedName>
        <fullName evidence="1">Uncharacterized protein</fullName>
    </submittedName>
</protein>
<dbReference type="AlphaFoldDB" id="A0A382C4N5"/>
<reference evidence="1" key="1">
    <citation type="submission" date="2018-05" db="EMBL/GenBank/DDBJ databases">
        <authorList>
            <person name="Lanie J.A."/>
            <person name="Ng W.-L."/>
            <person name="Kazmierczak K.M."/>
            <person name="Andrzejewski T.M."/>
            <person name="Davidsen T.M."/>
            <person name="Wayne K.J."/>
            <person name="Tettelin H."/>
            <person name="Glass J.I."/>
            <person name="Rusch D."/>
            <person name="Podicherti R."/>
            <person name="Tsui H.-C.T."/>
            <person name="Winkler M.E."/>
        </authorList>
    </citation>
    <scope>NUCLEOTIDE SEQUENCE</scope>
</reference>
<proteinExistence type="predicted"/>
<gene>
    <name evidence="1" type="ORF">METZ01_LOCUS173698</name>
</gene>
<feature type="non-terminal residue" evidence="1">
    <location>
        <position position="89"/>
    </location>
</feature>
<accession>A0A382C4N5</accession>
<name>A0A382C4N5_9ZZZZ</name>